<dbReference type="PANTHER" id="PTHR45649:SF14">
    <property type="entry name" value="GABA PERMEASE"/>
    <property type="match status" value="1"/>
</dbReference>
<keyword evidence="4 6" id="KW-1133">Transmembrane helix</keyword>
<dbReference type="Proteomes" id="UP000717696">
    <property type="component" value="Unassembled WGS sequence"/>
</dbReference>
<keyword evidence="5 6" id="KW-0472">Membrane</keyword>
<evidence type="ECO:0000256" key="7">
    <source>
        <dbReference type="SAM" id="SignalP"/>
    </source>
</evidence>
<dbReference type="GO" id="GO:0022857">
    <property type="term" value="F:transmembrane transporter activity"/>
    <property type="evidence" value="ECO:0007669"/>
    <property type="project" value="InterPro"/>
</dbReference>
<dbReference type="PANTHER" id="PTHR45649">
    <property type="entry name" value="AMINO-ACID PERMEASE BAT1"/>
    <property type="match status" value="1"/>
</dbReference>
<keyword evidence="7" id="KW-0732">Signal</keyword>
<evidence type="ECO:0000313" key="9">
    <source>
        <dbReference type="Proteomes" id="UP000717696"/>
    </source>
</evidence>
<evidence type="ECO:0000256" key="6">
    <source>
        <dbReference type="SAM" id="Phobius"/>
    </source>
</evidence>
<protein>
    <submittedName>
        <fullName evidence="8">Uncharacterized protein</fullName>
    </submittedName>
</protein>
<comment type="caution">
    <text evidence="8">The sequence shown here is derived from an EMBL/GenBank/DDBJ whole genome shotgun (WGS) entry which is preliminary data.</text>
</comment>
<dbReference type="AlphaFoldDB" id="A0A9P9J6W5"/>
<keyword evidence="9" id="KW-1185">Reference proteome</keyword>
<accession>A0A9P9J6W5</accession>
<evidence type="ECO:0000256" key="1">
    <source>
        <dbReference type="ARBA" id="ARBA00004141"/>
    </source>
</evidence>
<evidence type="ECO:0000256" key="4">
    <source>
        <dbReference type="ARBA" id="ARBA00022989"/>
    </source>
</evidence>
<gene>
    <name evidence="8" type="ORF">B0J13DRAFT_525051</name>
</gene>
<sequence>MFLVLALFIGLWAAPSEKRSGKDVFTDFYNVSGWSNGVAFLIGLNGLNWGFSCLDAIVHIAEEIPRPSTNVLKALMLTIAIGVVTGLPIILAFCFCITDFENQT</sequence>
<organism evidence="8 9">
    <name type="scientific">Dactylonectria estremocensis</name>
    <dbReference type="NCBI Taxonomy" id="1079267"/>
    <lineage>
        <taxon>Eukaryota</taxon>
        <taxon>Fungi</taxon>
        <taxon>Dikarya</taxon>
        <taxon>Ascomycota</taxon>
        <taxon>Pezizomycotina</taxon>
        <taxon>Sordariomycetes</taxon>
        <taxon>Hypocreomycetidae</taxon>
        <taxon>Hypocreales</taxon>
        <taxon>Nectriaceae</taxon>
        <taxon>Dactylonectria</taxon>
    </lineage>
</organism>
<name>A0A9P9J6W5_9HYPO</name>
<keyword evidence="3 6" id="KW-0812">Transmembrane</keyword>
<evidence type="ECO:0000256" key="5">
    <source>
        <dbReference type="ARBA" id="ARBA00023136"/>
    </source>
</evidence>
<comment type="subcellular location">
    <subcellularLocation>
        <location evidence="1">Membrane</location>
        <topology evidence="1">Multi-pass membrane protein</topology>
    </subcellularLocation>
</comment>
<dbReference type="OrthoDB" id="3257095at2759"/>
<dbReference type="Pfam" id="PF13520">
    <property type="entry name" value="AA_permease_2"/>
    <property type="match status" value="1"/>
</dbReference>
<evidence type="ECO:0000256" key="3">
    <source>
        <dbReference type="ARBA" id="ARBA00022692"/>
    </source>
</evidence>
<dbReference type="Gene3D" id="1.20.1740.10">
    <property type="entry name" value="Amino acid/polyamine transporter I"/>
    <property type="match status" value="1"/>
</dbReference>
<feature type="chain" id="PRO_5040356327" evidence="7">
    <location>
        <begin position="19"/>
        <end position="104"/>
    </location>
</feature>
<proteinExistence type="predicted"/>
<feature type="signal peptide" evidence="7">
    <location>
        <begin position="1"/>
        <end position="18"/>
    </location>
</feature>
<feature type="transmembrane region" description="Helical" evidence="6">
    <location>
        <begin position="70"/>
        <end position="93"/>
    </location>
</feature>
<dbReference type="InterPro" id="IPR002293">
    <property type="entry name" value="AA/rel_permease1"/>
</dbReference>
<dbReference type="GO" id="GO:0016020">
    <property type="term" value="C:membrane"/>
    <property type="evidence" value="ECO:0007669"/>
    <property type="project" value="UniProtKB-SubCell"/>
</dbReference>
<reference evidence="8" key="1">
    <citation type="journal article" date="2021" name="Nat. Commun.">
        <title>Genetic determinants of endophytism in the Arabidopsis root mycobiome.</title>
        <authorList>
            <person name="Mesny F."/>
            <person name="Miyauchi S."/>
            <person name="Thiergart T."/>
            <person name="Pickel B."/>
            <person name="Atanasova L."/>
            <person name="Karlsson M."/>
            <person name="Huettel B."/>
            <person name="Barry K.W."/>
            <person name="Haridas S."/>
            <person name="Chen C."/>
            <person name="Bauer D."/>
            <person name="Andreopoulos W."/>
            <person name="Pangilinan J."/>
            <person name="LaButti K."/>
            <person name="Riley R."/>
            <person name="Lipzen A."/>
            <person name="Clum A."/>
            <person name="Drula E."/>
            <person name="Henrissat B."/>
            <person name="Kohler A."/>
            <person name="Grigoriev I.V."/>
            <person name="Martin F.M."/>
            <person name="Hacquard S."/>
        </authorList>
    </citation>
    <scope>NUCLEOTIDE SEQUENCE</scope>
    <source>
        <strain evidence="8">MPI-CAGE-AT-0021</strain>
    </source>
</reference>
<keyword evidence="2" id="KW-0813">Transport</keyword>
<evidence type="ECO:0000313" key="8">
    <source>
        <dbReference type="EMBL" id="KAH7145519.1"/>
    </source>
</evidence>
<dbReference type="EMBL" id="JAGMUU010000009">
    <property type="protein sequence ID" value="KAH7145519.1"/>
    <property type="molecule type" value="Genomic_DNA"/>
</dbReference>
<evidence type="ECO:0000256" key="2">
    <source>
        <dbReference type="ARBA" id="ARBA00022448"/>
    </source>
</evidence>